<evidence type="ECO:0000313" key="3">
    <source>
        <dbReference type="Proteomes" id="UP000221751"/>
    </source>
</evidence>
<name>A0A1C9EI30_9CAUD</name>
<reference evidence="3" key="1">
    <citation type="submission" date="2016-07" db="EMBL/GenBank/DDBJ databases">
        <authorList>
            <person name="Florea S."/>
            <person name="Webb J.S."/>
            <person name="Jaromczyk J."/>
            <person name="Schardl C.L."/>
        </authorList>
    </citation>
    <scope>NUCLEOTIDE SEQUENCE [LARGE SCALE GENOMIC DNA]</scope>
</reference>
<dbReference type="Proteomes" id="UP000221751">
    <property type="component" value="Segment"/>
</dbReference>
<keyword evidence="3" id="KW-1185">Reference proteome</keyword>
<sequence length="239" mass="27019">MKLSRLGKLRKPPHVPTITHEPMKYHLPPKDTTMTDDSQPPVRFSDAFDRSAGDSYPLGSKWALDAYDEDNELPHARYRAAEIHTYGYVLGCTPKTRAKRHETPASLMHDATTGRTEILHRFCARCKTETIYRVGQKPEVQMLSAASARTVASALDRQGRTAGSDILKELVFASAEEFYQYAQAKEQVERAEAKVAKPTETTQWVVYWDGLEIGEVEAAHELDAWAVAERNMSLRKRDI</sequence>
<dbReference type="EMBL" id="KX557288">
    <property type="protein sequence ID" value="AON97436.1"/>
    <property type="molecule type" value="Genomic_DNA"/>
</dbReference>
<feature type="region of interest" description="Disordered" evidence="1">
    <location>
        <begin position="1"/>
        <end position="40"/>
    </location>
</feature>
<accession>A0A1C9EI30</accession>
<dbReference type="GeneID" id="80018713"/>
<protein>
    <submittedName>
        <fullName evidence="2">Uncharacterized protein</fullName>
    </submittedName>
</protein>
<dbReference type="KEGG" id="vg:80018713"/>
<organism evidence="2 3">
    <name type="scientific">Rhodococcus phage ChewyVIII</name>
    <dbReference type="NCBI Taxonomy" id="1887657"/>
    <lineage>
        <taxon>Viruses</taxon>
        <taxon>Duplodnaviria</taxon>
        <taxon>Heunggongvirae</taxon>
        <taxon>Uroviricota</taxon>
        <taxon>Caudoviricetes</taxon>
        <taxon>Chewyvirus</taxon>
        <taxon>Chewyvirus chewyVIII</taxon>
    </lineage>
</organism>
<proteinExistence type="predicted"/>
<evidence type="ECO:0000256" key="1">
    <source>
        <dbReference type="SAM" id="MobiDB-lite"/>
    </source>
</evidence>
<feature type="compositionally biased region" description="Basic residues" evidence="1">
    <location>
        <begin position="1"/>
        <end position="13"/>
    </location>
</feature>
<dbReference type="RefSeq" id="YP_010754130.1">
    <property type="nucleotide sequence ID" value="NC_073456.1"/>
</dbReference>
<evidence type="ECO:0000313" key="2">
    <source>
        <dbReference type="EMBL" id="AON97436.1"/>
    </source>
</evidence>
<gene>
    <name evidence="2" type="primary">13</name>
    <name evidence="2" type="ORF">SEA_CHEWYVIII_13</name>
</gene>